<dbReference type="GO" id="GO:0003924">
    <property type="term" value="F:GTPase activity"/>
    <property type="evidence" value="ECO:0007669"/>
    <property type="project" value="UniProtKB-UniRule"/>
</dbReference>
<comment type="subcellular location">
    <subcellularLocation>
        <location evidence="3">Cytoplasm</location>
    </subcellularLocation>
</comment>
<keyword evidence="3" id="KW-0963">Cytoplasm</keyword>
<dbReference type="Proteomes" id="UP000662914">
    <property type="component" value="Chromosome"/>
</dbReference>
<dbReference type="PROSITE" id="PS50936">
    <property type="entry name" value="ENGC_GTPASE"/>
    <property type="match status" value="1"/>
</dbReference>
<dbReference type="PANTHER" id="PTHR32120:SF11">
    <property type="entry name" value="SMALL RIBOSOMAL SUBUNIT BIOGENESIS GTPASE RSGA 1, MITOCHONDRIAL-RELATED"/>
    <property type="match status" value="1"/>
</dbReference>
<dbReference type="SUPFAM" id="SSF52540">
    <property type="entry name" value="P-loop containing nucleoside triphosphate hydrolases"/>
    <property type="match status" value="1"/>
</dbReference>
<dbReference type="EC" id="3.6.1.-" evidence="3"/>
<evidence type="ECO:0000313" key="6">
    <source>
        <dbReference type="EMBL" id="BBO20333.1"/>
    </source>
</evidence>
<evidence type="ECO:0000256" key="3">
    <source>
        <dbReference type="HAMAP-Rule" id="MF_01820"/>
    </source>
</evidence>
<comment type="function">
    <text evidence="3">One of several proteins that assist in the late maturation steps of the functional core of the 30S ribosomal subunit. Helps release RbfA from mature subunits. May play a role in the assembly of ribosomal proteins into the subunit. Circularly permuted GTPase that catalyzes slow GTP hydrolysis, GTPase activity is stimulated by the 30S ribosomal subunit.</text>
</comment>
<name>A0A809QY37_9PROT</name>
<dbReference type="NCBIfam" id="TIGR00157">
    <property type="entry name" value="ribosome small subunit-dependent GTPase A"/>
    <property type="match status" value="1"/>
</dbReference>
<feature type="binding site" evidence="3">
    <location>
        <position position="253"/>
    </location>
    <ligand>
        <name>Zn(2+)</name>
        <dbReference type="ChEBI" id="CHEBI:29105"/>
    </ligand>
</feature>
<dbReference type="InterPro" id="IPR010914">
    <property type="entry name" value="RsgA_GTPase_dom"/>
</dbReference>
<comment type="subunit">
    <text evidence="3">Monomer. Associates with 30S ribosomal subunit, binds 16S rRNA.</text>
</comment>
<accession>A0A809QY37</accession>
<feature type="binding site" evidence="3">
    <location>
        <position position="266"/>
    </location>
    <ligand>
        <name>Zn(2+)</name>
        <dbReference type="ChEBI" id="CHEBI:29105"/>
    </ligand>
</feature>
<keyword evidence="3" id="KW-0378">Hydrolase</keyword>
<comment type="similarity">
    <text evidence="3">Belongs to the TRAFAC class YlqF/YawG GTPase family. RsgA subfamily.</text>
</comment>
<dbReference type="InterPro" id="IPR030378">
    <property type="entry name" value="G_CP_dom"/>
</dbReference>
<dbReference type="InterPro" id="IPR027417">
    <property type="entry name" value="P-loop_NTPase"/>
</dbReference>
<evidence type="ECO:0000313" key="7">
    <source>
        <dbReference type="Proteomes" id="UP000662914"/>
    </source>
</evidence>
<dbReference type="GO" id="GO:0042274">
    <property type="term" value="P:ribosomal small subunit biogenesis"/>
    <property type="evidence" value="ECO:0007669"/>
    <property type="project" value="UniProtKB-UniRule"/>
</dbReference>
<dbReference type="GO" id="GO:0046872">
    <property type="term" value="F:metal ion binding"/>
    <property type="evidence" value="ECO:0007669"/>
    <property type="project" value="UniProtKB-KW"/>
</dbReference>
<keyword evidence="3" id="KW-0862">Zinc</keyword>
<feature type="binding site" evidence="3">
    <location>
        <begin position="171"/>
        <end position="179"/>
    </location>
    <ligand>
        <name>GTP</name>
        <dbReference type="ChEBI" id="CHEBI:37565"/>
    </ligand>
</feature>
<proteinExistence type="inferred from homology"/>
<dbReference type="KEGG" id="ddz:DSYM_10320"/>
<dbReference type="CDD" id="cd01854">
    <property type="entry name" value="YjeQ_EngC"/>
    <property type="match status" value="1"/>
</dbReference>
<comment type="cofactor">
    <cofactor evidence="3">
        <name>Zn(2+)</name>
        <dbReference type="ChEBI" id="CHEBI:29105"/>
    </cofactor>
    <text evidence="3">Binds 1 zinc ion per subunit.</text>
</comment>
<feature type="binding site" evidence="3">
    <location>
        <begin position="121"/>
        <end position="124"/>
    </location>
    <ligand>
        <name>GTP</name>
        <dbReference type="ChEBI" id="CHEBI:37565"/>
    </ligand>
</feature>
<dbReference type="GO" id="GO:0019843">
    <property type="term" value="F:rRNA binding"/>
    <property type="evidence" value="ECO:0007669"/>
    <property type="project" value="UniProtKB-KW"/>
</dbReference>
<dbReference type="PANTHER" id="PTHR32120">
    <property type="entry name" value="SMALL RIBOSOMAL SUBUNIT BIOGENESIS GTPASE RSGA"/>
    <property type="match status" value="1"/>
</dbReference>
<keyword evidence="3" id="KW-0694">RNA-binding</keyword>
<dbReference type="Gene3D" id="3.40.50.300">
    <property type="entry name" value="P-loop containing nucleotide triphosphate hydrolases"/>
    <property type="match status" value="1"/>
</dbReference>
<feature type="domain" description="CP-type G" evidence="5">
    <location>
        <begin position="72"/>
        <end position="229"/>
    </location>
</feature>
<evidence type="ECO:0000256" key="2">
    <source>
        <dbReference type="ARBA" id="ARBA00023134"/>
    </source>
</evidence>
<dbReference type="PROSITE" id="PS51721">
    <property type="entry name" value="G_CP"/>
    <property type="match status" value="1"/>
</dbReference>
<evidence type="ECO:0000259" key="4">
    <source>
        <dbReference type="PROSITE" id="PS50936"/>
    </source>
</evidence>
<dbReference type="GO" id="GO:0005525">
    <property type="term" value="F:GTP binding"/>
    <property type="evidence" value="ECO:0007669"/>
    <property type="project" value="UniProtKB-UniRule"/>
</dbReference>
<dbReference type="InterPro" id="IPR012340">
    <property type="entry name" value="NA-bd_OB-fold"/>
</dbReference>
<dbReference type="AlphaFoldDB" id="A0A809QY37"/>
<dbReference type="Gene3D" id="1.10.40.50">
    <property type="entry name" value="Probable gtpase engc, domain 3"/>
    <property type="match status" value="1"/>
</dbReference>
<dbReference type="InterPro" id="IPR004881">
    <property type="entry name" value="Ribosome_biogen_GTPase_RsgA"/>
</dbReference>
<feature type="binding site" evidence="3">
    <location>
        <position position="260"/>
    </location>
    <ligand>
        <name>Zn(2+)</name>
        <dbReference type="ChEBI" id="CHEBI:29105"/>
    </ligand>
</feature>
<dbReference type="Pfam" id="PF03193">
    <property type="entry name" value="RsgA_GTPase"/>
    <property type="match status" value="1"/>
</dbReference>
<reference evidence="6" key="1">
    <citation type="journal article" name="DNA Res.">
        <title>The physiological potential of anammox bacteria as revealed by their core genome structure.</title>
        <authorList>
            <person name="Okubo T."/>
            <person name="Toyoda A."/>
            <person name="Fukuhara K."/>
            <person name="Uchiyama I."/>
            <person name="Harigaya Y."/>
            <person name="Kuroiwa M."/>
            <person name="Suzuki T."/>
            <person name="Murakami Y."/>
            <person name="Suwa Y."/>
            <person name="Takami H."/>
        </authorList>
    </citation>
    <scope>NUCLEOTIDE SEQUENCE</scope>
    <source>
        <strain evidence="6">317325-3</strain>
    </source>
</reference>
<keyword evidence="3" id="KW-0479">Metal-binding</keyword>
<keyword evidence="1 3" id="KW-0547">Nucleotide-binding</keyword>
<feature type="domain" description="EngC GTPase" evidence="4">
    <location>
        <begin position="82"/>
        <end position="227"/>
    </location>
</feature>
<dbReference type="EMBL" id="AP021857">
    <property type="protein sequence ID" value="BBO20333.1"/>
    <property type="molecule type" value="Genomic_DNA"/>
</dbReference>
<keyword evidence="2 3" id="KW-0342">GTP-binding</keyword>
<gene>
    <name evidence="3" type="primary">rsgA</name>
    <name evidence="6" type="ORF">DSYM_10320</name>
</gene>
<dbReference type="Gene3D" id="2.40.50.140">
    <property type="entry name" value="Nucleic acid-binding proteins"/>
    <property type="match status" value="1"/>
</dbReference>
<evidence type="ECO:0000256" key="1">
    <source>
        <dbReference type="ARBA" id="ARBA00022741"/>
    </source>
</evidence>
<feature type="binding site" evidence="3">
    <location>
        <position position="258"/>
    </location>
    <ligand>
        <name>Zn(2+)</name>
        <dbReference type="ChEBI" id="CHEBI:29105"/>
    </ligand>
</feature>
<evidence type="ECO:0000259" key="5">
    <source>
        <dbReference type="PROSITE" id="PS51721"/>
    </source>
</evidence>
<dbReference type="HAMAP" id="MF_01820">
    <property type="entry name" value="GTPase_RsgA"/>
    <property type="match status" value="1"/>
</dbReference>
<dbReference type="GO" id="GO:0005737">
    <property type="term" value="C:cytoplasm"/>
    <property type="evidence" value="ECO:0007669"/>
    <property type="project" value="UniProtKB-SubCell"/>
</dbReference>
<organism evidence="6 7">
    <name type="scientific">Candidatus Desulfobacillus denitrificans</name>
    <dbReference type="NCBI Taxonomy" id="2608985"/>
    <lineage>
        <taxon>Bacteria</taxon>
        <taxon>Pseudomonadati</taxon>
        <taxon>Pseudomonadota</taxon>
        <taxon>Betaproteobacteria</taxon>
        <taxon>Candidatus Desulfobacillus</taxon>
    </lineage>
</organism>
<dbReference type="SUPFAM" id="SSF50249">
    <property type="entry name" value="Nucleic acid-binding proteins"/>
    <property type="match status" value="1"/>
</dbReference>
<keyword evidence="3" id="KW-0690">Ribosome biogenesis</keyword>
<keyword evidence="3" id="KW-0699">rRNA-binding</keyword>
<protein>
    <recommendedName>
        <fullName evidence="3">Small ribosomal subunit biogenesis GTPase RsgA</fullName>
        <ecNumber evidence="3">3.6.1.-</ecNumber>
    </recommendedName>
</protein>
<sequence>MPRKPTFSEGTVVAAFGRQYEIELDGGGLALCYPRGKKSHVACGDRVRVELSSPDHGVIAEVAPRRTLLYRSDAFRQKLIVANATQAAIVVAAEPSFSDELVTRCIVAAEQQHMRVLIVLNKTDLADRIEAARQQLASFRALGYPVVELCARRDAAVLRHYLAGQRSVLVGQSGMGKSTLINALLPEAQAAVREISEALDSGKHTTTHARLYRLDEDTSLIDSPGMQEFGLAHLSRAEIEQGFREFHPYLDKCRFRDCRHEHEPDCALRIAVAAGAIGARRLEQFHAICASSGK</sequence>